<sequence length="222" mass="26034">MDINNFYIKHSFSNFDVDFTFSIKNAQIVCIFGRSGSGKSTVLRALAGLNSKALIDKEKLAFLFQDNSVFTNFNVWENIVFSTTKTLKDEIKYYLKKYLSFKEKKYFLYLLRLANLRHLRYEKVENLSGGQRQRLALLCALAKNSEFILLDEPFSALDDDNKEILMKFIVKINKEFKNKIIFVSHSKYEIYSLADVIYEIEDGKNKKTYTKQEFKKEKIGKI</sequence>
<keyword evidence="2" id="KW-0547">Nucleotide-binding</keyword>
<dbReference type="InterPro" id="IPR050093">
    <property type="entry name" value="ABC_SmlMolc_Importer"/>
</dbReference>
<comment type="caution">
    <text evidence="5">The sequence shown here is derived from an EMBL/GenBank/DDBJ whole genome shotgun (WGS) entry which is preliminary data.</text>
</comment>
<dbReference type="PROSITE" id="PS50893">
    <property type="entry name" value="ABC_TRANSPORTER_2"/>
    <property type="match status" value="1"/>
</dbReference>
<reference evidence="5 6" key="1">
    <citation type="submission" date="2020-07" db="EMBL/GenBank/DDBJ databases">
        <title>Transfer of Campylobacter canadensis to the novel genus Avispirillum gen. nov., that also includes two novel species recovered from migratory waterfowl: Avispirillum anseris sp. nov. and Avispirillum brantae sp. nov.</title>
        <authorList>
            <person name="Miller W.G."/>
            <person name="Chapman M.H."/>
            <person name="Yee E."/>
            <person name="Inglis G.D."/>
        </authorList>
    </citation>
    <scope>NUCLEOTIDE SEQUENCE [LARGE SCALE GENOMIC DNA]</scope>
    <source>
        <strain evidence="5 6">L283</strain>
    </source>
</reference>
<dbReference type="RefSeq" id="WP_172233364.1">
    <property type="nucleotide sequence ID" value="NZ_CP035946.1"/>
</dbReference>
<dbReference type="InterPro" id="IPR003593">
    <property type="entry name" value="AAA+_ATPase"/>
</dbReference>
<keyword evidence="1" id="KW-0813">Transport</keyword>
<organism evidence="5 6">
    <name type="scientific">Campylobacter canadensis</name>
    <dbReference type="NCBI Taxonomy" id="449520"/>
    <lineage>
        <taxon>Bacteria</taxon>
        <taxon>Pseudomonadati</taxon>
        <taxon>Campylobacterota</taxon>
        <taxon>Epsilonproteobacteria</taxon>
        <taxon>Campylobacterales</taxon>
        <taxon>Campylobacteraceae</taxon>
        <taxon>Campylobacter</taxon>
    </lineage>
</organism>
<evidence type="ECO:0000259" key="4">
    <source>
        <dbReference type="PROSITE" id="PS50893"/>
    </source>
</evidence>
<dbReference type="InterPro" id="IPR003439">
    <property type="entry name" value="ABC_transporter-like_ATP-bd"/>
</dbReference>
<feature type="domain" description="ABC transporter" evidence="4">
    <location>
        <begin position="1"/>
        <end position="222"/>
    </location>
</feature>
<protein>
    <submittedName>
        <fullName evidence="5">ATP-binding cassette domain-containing protein</fullName>
    </submittedName>
</protein>
<name>A0ABS7WQN0_9BACT</name>
<dbReference type="PANTHER" id="PTHR42781:SF4">
    <property type="entry name" value="SPERMIDINE_PUTRESCINE IMPORT ATP-BINDING PROTEIN POTA"/>
    <property type="match status" value="1"/>
</dbReference>
<gene>
    <name evidence="5" type="ORF">AVCANL283_02935</name>
</gene>
<dbReference type="Proteomes" id="UP000786183">
    <property type="component" value="Unassembled WGS sequence"/>
</dbReference>
<dbReference type="SUPFAM" id="SSF52540">
    <property type="entry name" value="P-loop containing nucleoside triphosphate hydrolases"/>
    <property type="match status" value="1"/>
</dbReference>
<evidence type="ECO:0000313" key="5">
    <source>
        <dbReference type="EMBL" id="MBZ7987075.1"/>
    </source>
</evidence>
<dbReference type="SMART" id="SM00382">
    <property type="entry name" value="AAA"/>
    <property type="match status" value="1"/>
</dbReference>
<evidence type="ECO:0000256" key="2">
    <source>
        <dbReference type="ARBA" id="ARBA00022741"/>
    </source>
</evidence>
<dbReference type="Gene3D" id="3.40.50.300">
    <property type="entry name" value="P-loop containing nucleotide triphosphate hydrolases"/>
    <property type="match status" value="1"/>
</dbReference>
<accession>A0ABS7WQN0</accession>
<keyword evidence="6" id="KW-1185">Reference proteome</keyword>
<dbReference type="Pfam" id="PF00005">
    <property type="entry name" value="ABC_tran"/>
    <property type="match status" value="1"/>
</dbReference>
<keyword evidence="3 5" id="KW-0067">ATP-binding</keyword>
<evidence type="ECO:0000313" key="6">
    <source>
        <dbReference type="Proteomes" id="UP000786183"/>
    </source>
</evidence>
<dbReference type="InterPro" id="IPR027417">
    <property type="entry name" value="P-loop_NTPase"/>
</dbReference>
<dbReference type="EMBL" id="JACGBB010000004">
    <property type="protein sequence ID" value="MBZ7987075.1"/>
    <property type="molecule type" value="Genomic_DNA"/>
</dbReference>
<dbReference type="InterPro" id="IPR017871">
    <property type="entry name" value="ABC_transporter-like_CS"/>
</dbReference>
<evidence type="ECO:0000256" key="3">
    <source>
        <dbReference type="ARBA" id="ARBA00022840"/>
    </source>
</evidence>
<dbReference type="GO" id="GO:0005524">
    <property type="term" value="F:ATP binding"/>
    <property type="evidence" value="ECO:0007669"/>
    <property type="project" value="UniProtKB-KW"/>
</dbReference>
<proteinExistence type="predicted"/>
<dbReference type="PROSITE" id="PS00211">
    <property type="entry name" value="ABC_TRANSPORTER_1"/>
    <property type="match status" value="1"/>
</dbReference>
<evidence type="ECO:0000256" key="1">
    <source>
        <dbReference type="ARBA" id="ARBA00022448"/>
    </source>
</evidence>
<dbReference type="PANTHER" id="PTHR42781">
    <property type="entry name" value="SPERMIDINE/PUTRESCINE IMPORT ATP-BINDING PROTEIN POTA"/>
    <property type="match status" value="1"/>
</dbReference>